<dbReference type="FunFam" id="3.40.50.720:FF:000203">
    <property type="entry name" value="D-3-phosphoglycerate dehydrogenase (SerA)"/>
    <property type="match status" value="1"/>
</dbReference>
<protein>
    <submittedName>
        <fullName evidence="7">Glyoxylate reductase</fullName>
    </submittedName>
</protein>
<dbReference type="GO" id="GO:0051287">
    <property type="term" value="F:NAD binding"/>
    <property type="evidence" value="ECO:0007669"/>
    <property type="project" value="InterPro"/>
</dbReference>
<dbReference type="EMBL" id="JQCE01000027">
    <property type="protein sequence ID" value="KRO16992.1"/>
    <property type="molecule type" value="Genomic_DNA"/>
</dbReference>
<feature type="domain" description="D-isomer specific 2-hydroxyacid dehydrogenase NAD-binding" evidence="6">
    <location>
        <begin position="109"/>
        <end position="287"/>
    </location>
</feature>
<dbReference type="SUPFAM" id="SSF52283">
    <property type="entry name" value="Formate/glycerate dehydrogenase catalytic domain-like"/>
    <property type="match status" value="1"/>
</dbReference>
<dbReference type="Pfam" id="PF00389">
    <property type="entry name" value="2-Hacid_dh"/>
    <property type="match status" value="1"/>
</dbReference>
<evidence type="ECO:0000313" key="8">
    <source>
        <dbReference type="Proteomes" id="UP000050969"/>
    </source>
</evidence>
<dbReference type="AlphaFoldDB" id="A0A0R2MXQ6"/>
<dbReference type="PANTHER" id="PTHR42789">
    <property type="entry name" value="D-ISOMER SPECIFIC 2-HYDROXYACID DEHYDROGENASE FAMILY PROTEIN (AFU_ORTHOLOGUE AFUA_6G10090)"/>
    <property type="match status" value="1"/>
</dbReference>
<keyword evidence="8" id="KW-1185">Reference proteome</keyword>
<dbReference type="Proteomes" id="UP000050969">
    <property type="component" value="Unassembled WGS sequence"/>
</dbReference>
<dbReference type="PANTHER" id="PTHR42789:SF1">
    <property type="entry name" value="D-ISOMER SPECIFIC 2-HYDROXYACID DEHYDROGENASE FAMILY PROTEIN (AFU_ORTHOLOGUE AFUA_6G10090)"/>
    <property type="match status" value="1"/>
</dbReference>
<organism evidence="7 8">
    <name type="scientific">Lacticaseibacillus saniviri JCM 17471 = DSM 24301</name>
    <dbReference type="NCBI Taxonomy" id="1293598"/>
    <lineage>
        <taxon>Bacteria</taxon>
        <taxon>Bacillati</taxon>
        <taxon>Bacillota</taxon>
        <taxon>Bacilli</taxon>
        <taxon>Lactobacillales</taxon>
        <taxon>Lactobacillaceae</taxon>
        <taxon>Lacticaseibacillus</taxon>
    </lineage>
</organism>
<evidence type="ECO:0000256" key="4">
    <source>
        <dbReference type="RuleBase" id="RU003719"/>
    </source>
</evidence>
<dbReference type="InterPro" id="IPR006139">
    <property type="entry name" value="D-isomer_2_OHA_DH_cat_dom"/>
</dbReference>
<dbReference type="CDD" id="cd12178">
    <property type="entry name" value="2-Hacid_dh_13"/>
    <property type="match status" value="1"/>
</dbReference>
<dbReference type="STRING" id="1293598.IV56_GL000681"/>
<accession>A0A0R2MXQ6</accession>
<reference evidence="7 8" key="1">
    <citation type="journal article" date="2015" name="Genome Announc.">
        <title>Expanding the biotechnology potential of lactobacilli through comparative genomics of 213 strains and associated genera.</title>
        <authorList>
            <person name="Sun Z."/>
            <person name="Harris H.M."/>
            <person name="McCann A."/>
            <person name="Guo C."/>
            <person name="Argimon S."/>
            <person name="Zhang W."/>
            <person name="Yang X."/>
            <person name="Jeffery I.B."/>
            <person name="Cooney J.C."/>
            <person name="Kagawa T.F."/>
            <person name="Liu W."/>
            <person name="Song Y."/>
            <person name="Salvetti E."/>
            <person name="Wrobel A."/>
            <person name="Rasinkangas P."/>
            <person name="Parkhill J."/>
            <person name="Rea M.C."/>
            <person name="O'Sullivan O."/>
            <person name="Ritari J."/>
            <person name="Douillard F.P."/>
            <person name="Paul Ross R."/>
            <person name="Yang R."/>
            <person name="Briner A.E."/>
            <person name="Felis G.E."/>
            <person name="de Vos W.M."/>
            <person name="Barrangou R."/>
            <person name="Klaenhammer T.R."/>
            <person name="Caufield P.W."/>
            <person name="Cui Y."/>
            <person name="Zhang H."/>
            <person name="O'Toole P.W."/>
        </authorList>
    </citation>
    <scope>NUCLEOTIDE SEQUENCE [LARGE SCALE GENOMIC DNA]</scope>
    <source>
        <strain evidence="7 8">DSM 24301</strain>
    </source>
</reference>
<dbReference type="Pfam" id="PF02826">
    <property type="entry name" value="2-Hacid_dh_C"/>
    <property type="match status" value="1"/>
</dbReference>
<keyword evidence="3" id="KW-0520">NAD</keyword>
<dbReference type="Gene3D" id="3.40.50.720">
    <property type="entry name" value="NAD(P)-binding Rossmann-like Domain"/>
    <property type="match status" value="2"/>
</dbReference>
<dbReference type="RefSeq" id="WP_056992829.1">
    <property type="nucleotide sequence ID" value="NZ_JQCE01000027.1"/>
</dbReference>
<dbReference type="PATRIC" id="fig|1293598.4.peg.725"/>
<dbReference type="InterPro" id="IPR050857">
    <property type="entry name" value="D-2-hydroxyacid_DH"/>
</dbReference>
<proteinExistence type="inferred from homology"/>
<evidence type="ECO:0000256" key="1">
    <source>
        <dbReference type="ARBA" id="ARBA00005854"/>
    </source>
</evidence>
<name>A0A0R2MXQ6_9LACO</name>
<dbReference type="PROSITE" id="PS00671">
    <property type="entry name" value="D_2_HYDROXYACID_DH_3"/>
    <property type="match status" value="1"/>
</dbReference>
<dbReference type="SUPFAM" id="SSF51735">
    <property type="entry name" value="NAD(P)-binding Rossmann-fold domains"/>
    <property type="match status" value="1"/>
</dbReference>
<evidence type="ECO:0000256" key="3">
    <source>
        <dbReference type="ARBA" id="ARBA00023027"/>
    </source>
</evidence>
<comment type="caution">
    <text evidence="7">The sequence shown here is derived from an EMBL/GenBank/DDBJ whole genome shotgun (WGS) entry which is preliminary data.</text>
</comment>
<evidence type="ECO:0000313" key="7">
    <source>
        <dbReference type="EMBL" id="KRO16992.1"/>
    </source>
</evidence>
<dbReference type="InterPro" id="IPR036291">
    <property type="entry name" value="NAD(P)-bd_dom_sf"/>
</dbReference>
<keyword evidence="2 4" id="KW-0560">Oxidoreductase</keyword>
<dbReference type="InterPro" id="IPR006140">
    <property type="entry name" value="D-isomer_DH_NAD-bd"/>
</dbReference>
<evidence type="ECO:0000259" key="6">
    <source>
        <dbReference type="Pfam" id="PF02826"/>
    </source>
</evidence>
<dbReference type="InterPro" id="IPR029753">
    <property type="entry name" value="D-isomer_DH_CS"/>
</dbReference>
<comment type="similarity">
    <text evidence="1 4">Belongs to the D-isomer specific 2-hydroxyacid dehydrogenase family.</text>
</comment>
<dbReference type="GO" id="GO:0016616">
    <property type="term" value="F:oxidoreductase activity, acting on the CH-OH group of donors, NAD or NADP as acceptor"/>
    <property type="evidence" value="ECO:0007669"/>
    <property type="project" value="InterPro"/>
</dbReference>
<evidence type="ECO:0000259" key="5">
    <source>
        <dbReference type="Pfam" id="PF00389"/>
    </source>
</evidence>
<sequence>MAKVFISDRIPTAAADTLKQAGLTVSAYDGDGLISHAELVKQVADVDFLIATLSTQVDADVIAAAPNLKLIANYGAGFNNIDIDAATARHIGVTNTPAVSTNAVAELTLGLMLAASHRIVEGDQLMRTEGFDGWQPLFFLGHELRGKTLGIVGLGSIGQAVAKLAVAFGMQVNYTQRHQLAADKEAELAVHFVDFDTIVSDSDFISLHIPLTPESQHEFNADVFKRMKSTAWLINAARGPIVDEAALVTALQNGDIAGAALDVYEHEPEVEPALKTMKNVILTPHIGNATVEARDQMAMIVANNVIKTLNGEAITTVN</sequence>
<feature type="domain" description="D-isomer specific 2-hydroxyacid dehydrogenase catalytic" evidence="5">
    <location>
        <begin position="4"/>
        <end position="315"/>
    </location>
</feature>
<evidence type="ECO:0000256" key="2">
    <source>
        <dbReference type="ARBA" id="ARBA00023002"/>
    </source>
</evidence>
<gene>
    <name evidence="7" type="ORF">IV56_GL000681</name>
</gene>